<reference evidence="2" key="1">
    <citation type="submission" date="2023-01" db="EMBL/GenBank/DDBJ databases">
        <title>Vibrio sp. CB1-14 genome sequencing.</title>
        <authorList>
            <person name="Otstavnykh N."/>
            <person name="Isaeva M."/>
            <person name="Meleshko D."/>
        </authorList>
    </citation>
    <scope>NUCLEOTIDE SEQUENCE</scope>
    <source>
        <strain evidence="2">CB1-14</strain>
    </source>
</reference>
<dbReference type="RefSeq" id="WP_353497233.1">
    <property type="nucleotide sequence ID" value="NZ_CP115920.1"/>
</dbReference>
<feature type="region of interest" description="Disordered" evidence="1">
    <location>
        <begin position="96"/>
        <end position="137"/>
    </location>
</feature>
<evidence type="ECO:0000256" key="1">
    <source>
        <dbReference type="SAM" id="MobiDB-lite"/>
    </source>
</evidence>
<sequence>MSKTPNPVRGYVPCPVCRSTATVHMVGEGRLIDSGETVKNGRNLGLLYYKCPSCGNSSMSKTVSGYCTDNMTETADALQALSDKVELTVDESVESTVEASVESVESFSPTVTPPAEVLPPTESSTTETTEPTPPETSLKPQIFKVAACLGVIVVLLFAIKRMLAKPQPSEEGDSHE</sequence>
<name>A0AAU8BJ88_9VIBR</name>
<evidence type="ECO:0000313" key="2">
    <source>
        <dbReference type="EMBL" id="XCD15854.1"/>
    </source>
</evidence>
<proteinExistence type="predicted"/>
<dbReference type="KEGG" id="vck:PG915_15015"/>
<dbReference type="EMBL" id="CP115920">
    <property type="protein sequence ID" value="XCD15854.1"/>
    <property type="molecule type" value="Genomic_DNA"/>
</dbReference>
<protein>
    <submittedName>
        <fullName evidence="2">Uncharacterized protein</fullName>
    </submittedName>
</protein>
<accession>A0AAU8BJ88</accession>
<feature type="compositionally biased region" description="Low complexity" evidence="1">
    <location>
        <begin position="96"/>
        <end position="108"/>
    </location>
</feature>
<gene>
    <name evidence="2" type="ORF">PG915_15015</name>
</gene>
<feature type="compositionally biased region" description="Low complexity" evidence="1">
    <location>
        <begin position="119"/>
        <end position="130"/>
    </location>
</feature>
<organism evidence="2">
    <name type="scientific">Vibrio chaetopteri</name>
    <dbReference type="NCBI Taxonomy" id="3016528"/>
    <lineage>
        <taxon>Bacteria</taxon>
        <taxon>Pseudomonadati</taxon>
        <taxon>Pseudomonadota</taxon>
        <taxon>Gammaproteobacteria</taxon>
        <taxon>Vibrionales</taxon>
        <taxon>Vibrionaceae</taxon>
        <taxon>Vibrio</taxon>
    </lineage>
</organism>
<dbReference type="AlphaFoldDB" id="A0AAU8BJ88"/>